<dbReference type="EMBL" id="CP032125">
    <property type="protein sequence ID" value="AXX99272.1"/>
    <property type="molecule type" value="Genomic_DNA"/>
</dbReference>
<keyword evidence="3" id="KW-1185">Reference proteome</keyword>
<gene>
    <name evidence="2" type="ORF">BAR1_15830</name>
</gene>
<dbReference type="RefSeq" id="WP_118943924.1">
    <property type="nucleotide sequence ID" value="NZ_CP032125.1"/>
</dbReference>
<sequence length="51" mass="4978">MRTPACSAGVAPPVNQSNSGFVGGGLTLGGAHEFVISNGPIPAGSTIRVVK</sequence>
<dbReference type="KEGG" id="pamo:BAR1_15830"/>
<evidence type="ECO:0000259" key="1">
    <source>
        <dbReference type="Pfam" id="PF15520"/>
    </source>
</evidence>
<protein>
    <recommendedName>
        <fullName evidence="1">Novel toxin 10 domain-containing protein</fullName>
    </recommendedName>
</protein>
<name>A0A347UK94_9RHOB</name>
<proteinExistence type="predicted"/>
<reference evidence="2 3" key="1">
    <citation type="submission" date="2018-09" db="EMBL/GenBank/DDBJ databases">
        <title>Profundibacter amoris BAR1 gen. nov., sp. nov., a new member of the Roseobacter clade isolated at Lokis Castle Vent Field on the Arctic Mid-Oceanic Ridge.</title>
        <authorList>
            <person name="Le Moine Bauer S."/>
            <person name="Sjoeberg A.G."/>
            <person name="L'Haridon S."/>
            <person name="Stokke R."/>
            <person name="Roalkvam I."/>
            <person name="Steen I.H."/>
            <person name="Dahle H."/>
        </authorList>
    </citation>
    <scope>NUCLEOTIDE SEQUENCE [LARGE SCALE GENOMIC DNA]</scope>
    <source>
        <strain evidence="2 3">BAR1</strain>
    </source>
</reference>
<dbReference type="Proteomes" id="UP000261704">
    <property type="component" value="Chromosome"/>
</dbReference>
<accession>A0A347UK94</accession>
<dbReference type="InterPro" id="IPR029122">
    <property type="entry name" value="Ntox10"/>
</dbReference>
<organism evidence="2 3">
    <name type="scientific">Profundibacter amoris</name>
    <dbReference type="NCBI Taxonomy" id="2171755"/>
    <lineage>
        <taxon>Bacteria</taxon>
        <taxon>Pseudomonadati</taxon>
        <taxon>Pseudomonadota</taxon>
        <taxon>Alphaproteobacteria</taxon>
        <taxon>Rhodobacterales</taxon>
        <taxon>Paracoccaceae</taxon>
        <taxon>Profundibacter</taxon>
    </lineage>
</organism>
<evidence type="ECO:0000313" key="2">
    <source>
        <dbReference type="EMBL" id="AXX99272.1"/>
    </source>
</evidence>
<evidence type="ECO:0000313" key="3">
    <source>
        <dbReference type="Proteomes" id="UP000261704"/>
    </source>
</evidence>
<dbReference type="AlphaFoldDB" id="A0A347UK94"/>
<feature type="domain" description="Novel toxin 10" evidence="1">
    <location>
        <begin position="7"/>
        <end position="51"/>
    </location>
</feature>
<dbReference type="Pfam" id="PF15520">
    <property type="entry name" value="Ntox10"/>
    <property type="match status" value="1"/>
</dbReference>